<dbReference type="InterPro" id="IPR031331">
    <property type="entry name" value="NEUT/ALK_ceramidase_C"/>
</dbReference>
<evidence type="ECO:0000256" key="2">
    <source>
        <dbReference type="ARBA" id="ARBA00022801"/>
    </source>
</evidence>
<keyword evidence="9" id="KW-1185">Reference proteome</keyword>
<comment type="caution">
    <text evidence="8">The sequence shown here is derived from an EMBL/GenBank/DDBJ whole genome shotgun (WGS) entry which is preliminary data.</text>
</comment>
<dbReference type="Pfam" id="PF17048">
    <property type="entry name" value="Ceramidse_alk_C"/>
    <property type="match status" value="1"/>
</dbReference>
<dbReference type="GO" id="GO:0005576">
    <property type="term" value="C:extracellular region"/>
    <property type="evidence" value="ECO:0007669"/>
    <property type="project" value="TreeGrafter"/>
</dbReference>
<evidence type="ECO:0000256" key="5">
    <source>
        <dbReference type="RuleBase" id="RU366019"/>
    </source>
</evidence>
<feature type="binding site" evidence="4">
    <location>
        <position position="158"/>
    </location>
    <ligand>
        <name>Zn(2+)</name>
        <dbReference type="ChEBI" id="CHEBI:29105"/>
    </ligand>
</feature>
<dbReference type="PANTHER" id="PTHR12670:SF1">
    <property type="entry name" value="NEUTRAL CERAMIDASE"/>
    <property type="match status" value="1"/>
</dbReference>
<dbReference type="GO" id="GO:0046512">
    <property type="term" value="P:sphingosine biosynthetic process"/>
    <property type="evidence" value="ECO:0007669"/>
    <property type="project" value="TreeGrafter"/>
</dbReference>
<dbReference type="GO" id="GO:0017040">
    <property type="term" value="F:N-acylsphingosine amidohydrolase activity"/>
    <property type="evidence" value="ECO:0007669"/>
    <property type="project" value="UniProtKB-UniRule"/>
</dbReference>
<feature type="binding site" evidence="4">
    <location>
        <position position="515"/>
    </location>
    <ligand>
        <name>Zn(2+)</name>
        <dbReference type="ChEBI" id="CHEBI:29105"/>
    </ligand>
</feature>
<comment type="catalytic activity">
    <reaction evidence="5">
        <text>an N-acylsphing-4-enine + H2O = sphing-4-enine + a fatty acid</text>
        <dbReference type="Rhea" id="RHEA:20856"/>
        <dbReference type="ChEBI" id="CHEBI:15377"/>
        <dbReference type="ChEBI" id="CHEBI:28868"/>
        <dbReference type="ChEBI" id="CHEBI:52639"/>
        <dbReference type="ChEBI" id="CHEBI:57756"/>
        <dbReference type="EC" id="3.5.1.23"/>
    </reaction>
</comment>
<dbReference type="STRING" id="1441469.A0A225B085"/>
<dbReference type="Pfam" id="PF04734">
    <property type="entry name" value="Ceramidase_alk"/>
    <property type="match status" value="1"/>
</dbReference>
<feature type="active site" description="Nucleophile" evidence="3">
    <location>
        <position position="318"/>
    </location>
</feature>
<organism evidence="8 9">
    <name type="scientific">Talaromyces atroroseus</name>
    <dbReference type="NCBI Taxonomy" id="1441469"/>
    <lineage>
        <taxon>Eukaryota</taxon>
        <taxon>Fungi</taxon>
        <taxon>Dikarya</taxon>
        <taxon>Ascomycota</taxon>
        <taxon>Pezizomycotina</taxon>
        <taxon>Eurotiomycetes</taxon>
        <taxon>Eurotiomycetidae</taxon>
        <taxon>Eurotiales</taxon>
        <taxon>Trichocomaceae</taxon>
        <taxon>Talaromyces</taxon>
        <taxon>Talaromyces sect. Trachyspermi</taxon>
    </lineage>
</organism>
<dbReference type="GO" id="GO:0016020">
    <property type="term" value="C:membrane"/>
    <property type="evidence" value="ECO:0007669"/>
    <property type="project" value="GOC"/>
</dbReference>
<dbReference type="EC" id="3.5.1.23" evidence="5"/>
<keyword evidence="5" id="KW-0746">Sphingolipid metabolism</keyword>
<reference evidence="8 9" key="1">
    <citation type="submission" date="2015-06" db="EMBL/GenBank/DDBJ databases">
        <title>Talaromyces atroroseus IBT 11181 draft genome.</title>
        <authorList>
            <person name="Rasmussen K.B."/>
            <person name="Rasmussen S."/>
            <person name="Petersen B."/>
            <person name="Sicheritz-Ponten T."/>
            <person name="Mortensen U.H."/>
            <person name="Thrane U."/>
        </authorList>
    </citation>
    <scope>NUCLEOTIDE SEQUENCE [LARGE SCALE GENOMIC DNA]</scope>
    <source>
        <strain evidence="8 9">IBT 11181</strain>
    </source>
</reference>
<evidence type="ECO:0000313" key="9">
    <source>
        <dbReference type="Proteomes" id="UP000214365"/>
    </source>
</evidence>
<dbReference type="AlphaFoldDB" id="A0A225B085"/>
<dbReference type="FunFam" id="2.60.40.2300:FF:000004">
    <property type="entry name" value="Neutral/alkaline nonlysosomal ceramidase, putative"/>
    <property type="match status" value="1"/>
</dbReference>
<dbReference type="GO" id="GO:0046872">
    <property type="term" value="F:metal ion binding"/>
    <property type="evidence" value="ECO:0007669"/>
    <property type="project" value="UniProtKB-KW"/>
</dbReference>
<keyword evidence="4" id="KW-0862">Zinc</keyword>
<dbReference type="OrthoDB" id="191371at2759"/>
<protein>
    <recommendedName>
        <fullName evidence="5">Neutral ceramidase</fullName>
        <ecNumber evidence="5">3.5.1.23</ecNumber>
    </recommendedName>
</protein>
<dbReference type="InterPro" id="IPR038445">
    <property type="entry name" value="NCDase_C_sf"/>
</dbReference>
<dbReference type="GO" id="GO:0042759">
    <property type="term" value="P:long-chain fatty acid biosynthetic process"/>
    <property type="evidence" value="ECO:0007669"/>
    <property type="project" value="TreeGrafter"/>
</dbReference>
<keyword evidence="5" id="KW-0443">Lipid metabolism</keyword>
<evidence type="ECO:0000256" key="3">
    <source>
        <dbReference type="PIRSR" id="PIRSR606823-1"/>
    </source>
</evidence>
<sequence length="766" mass="82861">MARSGFIVALSVGAAFGLLFLLQLVVDIDLPIGNPAPAYSPPHLNENYKTFFEQSSRADDSVFLLGAGKADITGAVVEVNLNGYANISQVGSGVRQRMYARTFIIADPDNTTNTFIYLVLDAQSGDTAVRNGVLQGIAALGGEYARYGEHNIALSGTHAHSGVGGWMNYLLPQVPSLGFDKQSYQAMVDGALLSIQRAHESLTPGQLTIGNIEIPDGNINRSPYSYLANPEEERAKYEYDTDKTMTLLRFDRTSDSKTFAVLSFFSVHGTSLYENNTLVAGDNKGVAAYLFERSVANDTRFADGFIAGFSQSSVGDSSPNVLGPYCEDTGLPCRFSDSTCNGKTELCRGRGPYFYMNDAGTKSCFEMGRRQYTAARTLYDQLDVNGTQIVGSSNVASFHIYHNFTGYTFPSPFNGSTLTTCYAALGYSFAAGTTDGPGDFDFTQNGTGPAASNPLWAVARAFIHEPSAAQNACQAPKDILLDAGAVNLPYAWAPNIVDIQLLRIGQLIVIVSPSEVTTMSGRRWKDHILNASSEVLGITDPLVVLGSPANTYAHYLTTEEEYGVQRYEGASTLFGPNELAGYINLTLTYLPHLGSQSSVAALPPLAHGPEPPINTNVSLDFITGVVYDNPTSGYSFGDVISTSPNITYGPGDTLNATFVGANPRNNLRLEGTFAAVEWFNETSSMWQTVRTDADWNLVYHWVRTNTVLGYSNVIMSWNIEDSYYALDDPNPVQSGSYRLHYYGDSKSALGKITSFEGISGTFTVEA</sequence>
<dbReference type="RefSeq" id="XP_020119318.1">
    <property type="nucleotide sequence ID" value="XM_020267880.1"/>
</dbReference>
<evidence type="ECO:0000256" key="1">
    <source>
        <dbReference type="ARBA" id="ARBA00009835"/>
    </source>
</evidence>
<feature type="binding site" evidence="4">
    <location>
        <position position="555"/>
    </location>
    <ligand>
        <name>Zn(2+)</name>
        <dbReference type="ChEBI" id="CHEBI:29105"/>
    </ligand>
</feature>
<dbReference type="PANTHER" id="PTHR12670">
    <property type="entry name" value="CERAMIDASE"/>
    <property type="match status" value="1"/>
</dbReference>
<gene>
    <name evidence="8" type="ORF">UA08_05593</name>
</gene>
<name>A0A225B085_TALAT</name>
<comment type="similarity">
    <text evidence="1 5">Belongs to the neutral ceramidase family.</text>
</comment>
<dbReference type="GeneID" id="31005349"/>
<evidence type="ECO:0000256" key="4">
    <source>
        <dbReference type="PIRSR" id="PIRSR606823-2"/>
    </source>
</evidence>
<dbReference type="Proteomes" id="UP000214365">
    <property type="component" value="Unassembled WGS sequence"/>
</dbReference>
<dbReference type="Gene3D" id="2.60.40.2300">
    <property type="entry name" value="Neutral/alkaline non-lysosomal ceramidase, C-terminal domain"/>
    <property type="match status" value="1"/>
</dbReference>
<evidence type="ECO:0000313" key="8">
    <source>
        <dbReference type="EMBL" id="OKL59197.1"/>
    </source>
</evidence>
<keyword evidence="4" id="KW-0479">Metal-binding</keyword>
<feature type="binding site" evidence="4">
    <location>
        <position position="268"/>
    </location>
    <ligand>
        <name>Zn(2+)</name>
        <dbReference type="ChEBI" id="CHEBI:29105"/>
    </ligand>
</feature>
<keyword evidence="2 5" id="KW-0378">Hydrolase</keyword>
<dbReference type="GO" id="GO:0046514">
    <property type="term" value="P:ceramide catabolic process"/>
    <property type="evidence" value="ECO:0007669"/>
    <property type="project" value="InterPro"/>
</dbReference>
<dbReference type="InterPro" id="IPR006823">
    <property type="entry name" value="Ceramidase_alk"/>
</dbReference>
<accession>A0A225B085</accession>
<dbReference type="InterPro" id="IPR031329">
    <property type="entry name" value="NEUT/ALK_ceramidase_N"/>
</dbReference>
<feature type="domain" description="Neutral/alkaline non-lysosomal ceramidase N-terminal" evidence="6">
    <location>
        <begin position="63"/>
        <end position="584"/>
    </location>
</feature>
<dbReference type="EMBL" id="LFMY01000008">
    <property type="protein sequence ID" value="OKL59197.1"/>
    <property type="molecule type" value="Genomic_DNA"/>
</dbReference>
<proteinExistence type="inferred from homology"/>
<evidence type="ECO:0000259" key="7">
    <source>
        <dbReference type="Pfam" id="PF17048"/>
    </source>
</evidence>
<comment type="cofactor">
    <cofactor evidence="4">
        <name>Zn(2+)</name>
        <dbReference type="ChEBI" id="CHEBI:29105"/>
    </cofactor>
    <text evidence="4">Binds 1 zinc ion per subunit.</text>
</comment>
<evidence type="ECO:0000259" key="6">
    <source>
        <dbReference type="Pfam" id="PF04734"/>
    </source>
</evidence>
<feature type="domain" description="Neutral/alkaline non-lysosomal ceramidase C-terminal" evidence="7">
    <location>
        <begin position="602"/>
        <end position="764"/>
    </location>
</feature>